<dbReference type="SUPFAM" id="SSF103084">
    <property type="entry name" value="Holliday junction resolvase RusA"/>
    <property type="match status" value="1"/>
</dbReference>
<reference evidence="1 2" key="1">
    <citation type="submission" date="2020-06" db="EMBL/GenBank/DDBJ databases">
        <authorList>
            <person name="De Coninck B."/>
            <person name="Ibrahim H."/>
        </authorList>
    </citation>
    <scope>NUCLEOTIDE SEQUENCE [LARGE SCALE GENOMIC DNA]</scope>
    <source>
        <strain evidence="1">Ag_rhizogenes_K599</strain>
    </source>
</reference>
<evidence type="ECO:0000313" key="1">
    <source>
        <dbReference type="EMBL" id="CAD0211214.1"/>
    </source>
</evidence>
<dbReference type="KEGG" id="aro:B0909_05480"/>
<sequence length="125" mass="13680">MKTAEIFLPWPDKRLSPNARYHWAQVARAKKAAKRTAHYLVLEAGIGKINATAINVKLSFYPPSKRHYDADNLIASHKAALDGISDAIGIDDSKFIISATPHGPVEKNGMVKVSLSWEDVSQVAA</sequence>
<name>A0AAN2A3S6_RHIRH</name>
<dbReference type="GO" id="GO:0006310">
    <property type="term" value="P:DNA recombination"/>
    <property type="evidence" value="ECO:0007669"/>
    <property type="project" value="InterPro"/>
</dbReference>
<dbReference type="GO" id="GO:0000287">
    <property type="term" value="F:magnesium ion binding"/>
    <property type="evidence" value="ECO:0007669"/>
    <property type="project" value="InterPro"/>
</dbReference>
<proteinExistence type="predicted"/>
<dbReference type="Gene3D" id="3.30.1330.70">
    <property type="entry name" value="Holliday junction resolvase RusA"/>
    <property type="match status" value="1"/>
</dbReference>
<comment type="caution">
    <text evidence="1">The sequence shown here is derived from an EMBL/GenBank/DDBJ whole genome shotgun (WGS) entry which is preliminary data.</text>
</comment>
<organism evidence="1 2">
    <name type="scientific">Rhizobium rhizogenes</name>
    <name type="common">Agrobacterium rhizogenes</name>
    <dbReference type="NCBI Taxonomy" id="359"/>
    <lineage>
        <taxon>Bacteria</taxon>
        <taxon>Pseudomonadati</taxon>
        <taxon>Pseudomonadota</taxon>
        <taxon>Alphaproteobacteria</taxon>
        <taxon>Hyphomicrobiales</taxon>
        <taxon>Rhizobiaceae</taxon>
        <taxon>Rhizobium/Agrobacterium group</taxon>
        <taxon>Rhizobium</taxon>
    </lineage>
</organism>
<dbReference type="InterPro" id="IPR036614">
    <property type="entry name" value="RusA-like_sf"/>
</dbReference>
<evidence type="ECO:0000313" key="2">
    <source>
        <dbReference type="Proteomes" id="UP000528185"/>
    </source>
</evidence>
<dbReference type="RefSeq" id="WP_065115688.1">
    <property type="nucleotide sequence ID" value="NZ_CAICSX020000001.1"/>
</dbReference>
<accession>A0AAN2A3S6</accession>
<dbReference type="GO" id="GO:0006281">
    <property type="term" value="P:DNA repair"/>
    <property type="evidence" value="ECO:0007669"/>
    <property type="project" value="InterPro"/>
</dbReference>
<dbReference type="AlphaFoldDB" id="A0AAN2A3S6"/>
<dbReference type="Proteomes" id="UP000528185">
    <property type="component" value="Unassembled WGS sequence"/>
</dbReference>
<dbReference type="EMBL" id="CAICSX020000001">
    <property type="protein sequence ID" value="CAD0211214.1"/>
    <property type="molecule type" value="Genomic_DNA"/>
</dbReference>
<gene>
    <name evidence="1" type="ORF">AGRHK599_LOCUS1240</name>
</gene>
<protein>
    <submittedName>
        <fullName evidence="1">Uncharacterized protein</fullName>
    </submittedName>
</protein>